<name>A0A6N7V4I5_9FIRM</name>
<evidence type="ECO:0000313" key="1">
    <source>
        <dbReference type="EMBL" id="MSR94102.1"/>
    </source>
</evidence>
<protein>
    <recommendedName>
        <fullName evidence="3">Transcriptional regulator, AbiEi antitoxin, Type IV TA system</fullName>
    </recommendedName>
</protein>
<sequence>MEVNMLLTYKECIDRYGSDYQLKKEIASGNIFMKEKGIYSTAENISDVEVIMRKYPKAVFTDRSAFYYHSLTDVIPEYFYLATKREDSRIKDKRVKQSFLLDEIFDSGIEEILYNNMQIRVYNKERMLVELMRFKSKLPFDYYKEIIQNYRRVSEEMDFGLVEDYAYMFRNGENIMNQIQMEVL</sequence>
<organism evidence="1 2">
    <name type="scientific">Suipraeoptans intestinalis</name>
    <dbReference type="NCBI Taxonomy" id="2606628"/>
    <lineage>
        <taxon>Bacteria</taxon>
        <taxon>Bacillati</taxon>
        <taxon>Bacillota</taxon>
        <taxon>Clostridia</taxon>
        <taxon>Lachnospirales</taxon>
        <taxon>Lachnospiraceae</taxon>
        <taxon>Suipraeoptans</taxon>
    </lineage>
</organism>
<gene>
    <name evidence="1" type="ORF">FYJ34_07485</name>
</gene>
<dbReference type="EMBL" id="VULY01000018">
    <property type="protein sequence ID" value="MSR94102.1"/>
    <property type="molecule type" value="Genomic_DNA"/>
</dbReference>
<comment type="caution">
    <text evidence="1">The sequence shown here is derived from an EMBL/GenBank/DDBJ whole genome shotgun (WGS) entry which is preliminary data.</text>
</comment>
<evidence type="ECO:0000313" key="2">
    <source>
        <dbReference type="Proteomes" id="UP000434409"/>
    </source>
</evidence>
<dbReference type="AlphaFoldDB" id="A0A6N7V4I5"/>
<keyword evidence="2" id="KW-1185">Reference proteome</keyword>
<accession>A0A6N7V4I5</accession>
<reference evidence="1 2" key="1">
    <citation type="submission" date="2019-08" db="EMBL/GenBank/DDBJ databases">
        <title>In-depth cultivation of the pig gut microbiome towards novel bacterial diversity and tailored functional studies.</title>
        <authorList>
            <person name="Wylensek D."/>
            <person name="Hitch T.C.A."/>
            <person name="Clavel T."/>
        </authorList>
    </citation>
    <scope>NUCLEOTIDE SEQUENCE [LARGE SCALE GENOMIC DNA]</scope>
    <source>
        <strain evidence="1 2">68-1-5</strain>
    </source>
</reference>
<dbReference type="Proteomes" id="UP000434409">
    <property type="component" value="Unassembled WGS sequence"/>
</dbReference>
<proteinExistence type="predicted"/>
<evidence type="ECO:0008006" key="3">
    <source>
        <dbReference type="Google" id="ProtNLM"/>
    </source>
</evidence>